<dbReference type="PROSITE" id="PS50102">
    <property type="entry name" value="RRM"/>
    <property type="match status" value="1"/>
</dbReference>
<protein>
    <recommendedName>
        <fullName evidence="3">RRM domain-containing protein</fullName>
    </recommendedName>
</protein>
<dbReference type="SUPFAM" id="SSF54928">
    <property type="entry name" value="RNA-binding domain, RBD"/>
    <property type="match status" value="1"/>
</dbReference>
<proteinExistence type="predicted"/>
<feature type="domain" description="RRM" evidence="3">
    <location>
        <begin position="28"/>
        <end position="110"/>
    </location>
</feature>
<dbReference type="Gene3D" id="3.30.70.330">
    <property type="match status" value="1"/>
</dbReference>
<dbReference type="PANTHER" id="PTHR31469">
    <property type="entry name" value="OS07G0633600 PROTEIN"/>
    <property type="match status" value="1"/>
</dbReference>
<sequence length="773" mass="88092">MGEEGGAQALEVDIMEVVVEIFQPVCWLEIFVETAGLRISAGLLGSLAVLKTYTCLEIITLDTQVLRGAREPRGFGFIQFYEPEDAAEAKYQMDGQILLGRELTVVFAEENRKKPSEMRARERTTKGRTHDYRRSRSPRYSRSRSPRRSRSPPKARSRSHSRSYHSPSPRRKHQSRSVSPRERKYQQERSDSRSPVDSRSRSRSLADDYPRGVLCIIILILGVGDPSEPEGDKSDQQRVLLLLRALRAGGDRHRRHLPAPRPLAAVLLRPHLLPLLRPPQLHLPHRRLPPPHRRDLLLSSPSPSNSSSSSSSAAAPTPIPIPIPSSDGGDGGGCDPDAPLNCSDPRVLAAIRSFNARAFFRGSIVFLSYDAPVAGPHPGECDAAWRFRNRKEKSWRRYRDYRRFRLASADNCSFEVVYVGKFRSGTNAAASPRSRAARPKTPQISADADINDTIPTVGSESQFKKGKYLYYTRGGDHCKGMNQFVWSFLCGLGEAQFLNRTFVMDLSICLSGAHTPSGKDEDGKDFRFYFDFEHLKESASVVEEGEFLRDWRRWDRAGAKKNGRISVRKVPTYKVAPMQLKKDKSTIIWRQFGGPEPENYWYRVCEGRAAKYIQRPWHAIWKSKRLMNIVTEIAGKMDWDYDAVHVIRGWKAQDKKLWPNLDADTSPEALAAKLTKVLRPMRNLYIATNEPFYNYFDRLRSHFKVHLLDDYKEMWGNTSEWYNETMALNGGRPVDFDGYMRVAVDTEVLYRAKTQVETFNNLTRDCKDGINTC</sequence>
<feature type="compositionally biased region" description="Basic and acidic residues" evidence="2">
    <location>
        <begin position="179"/>
        <end position="205"/>
    </location>
</feature>
<dbReference type="Pfam" id="PF23272">
    <property type="entry name" value="DUF7075"/>
    <property type="match status" value="1"/>
</dbReference>
<dbReference type="InterPro" id="IPR000504">
    <property type="entry name" value="RRM_dom"/>
</dbReference>
<name>A0A6V7QRE5_ANACO</name>
<dbReference type="InterPro" id="IPR035979">
    <property type="entry name" value="RBD_domain_sf"/>
</dbReference>
<dbReference type="Pfam" id="PF23269">
    <property type="entry name" value="DUF7074"/>
    <property type="match status" value="1"/>
</dbReference>
<dbReference type="EMBL" id="CAJEUB010000003">
    <property type="protein sequence ID" value="CAD1845508.1"/>
    <property type="molecule type" value="Genomic_DNA"/>
</dbReference>
<dbReference type="InterPro" id="IPR055502">
    <property type="entry name" value="DUF7074"/>
</dbReference>
<keyword evidence="1" id="KW-0694">RNA-binding</keyword>
<feature type="compositionally biased region" description="Low complexity" evidence="2">
    <location>
        <begin position="297"/>
        <end position="316"/>
    </location>
</feature>
<dbReference type="InterPro" id="IPR012677">
    <property type="entry name" value="Nucleotide-bd_a/b_plait_sf"/>
</dbReference>
<gene>
    <name evidence="4" type="ORF">CB5_LOCUS28719</name>
</gene>
<organism evidence="4">
    <name type="scientific">Ananas comosus var. bracteatus</name>
    <name type="common">red pineapple</name>
    <dbReference type="NCBI Taxonomy" id="296719"/>
    <lineage>
        <taxon>Eukaryota</taxon>
        <taxon>Viridiplantae</taxon>
        <taxon>Streptophyta</taxon>
        <taxon>Embryophyta</taxon>
        <taxon>Tracheophyta</taxon>
        <taxon>Spermatophyta</taxon>
        <taxon>Magnoliopsida</taxon>
        <taxon>Liliopsida</taxon>
        <taxon>Poales</taxon>
        <taxon>Bromeliaceae</taxon>
        <taxon>Bromelioideae</taxon>
        <taxon>Ananas</taxon>
    </lineage>
</organism>
<feature type="compositionally biased region" description="Basic and acidic residues" evidence="2">
    <location>
        <begin position="110"/>
        <end position="134"/>
    </location>
</feature>
<dbReference type="Pfam" id="PF00076">
    <property type="entry name" value="RRM_1"/>
    <property type="match status" value="1"/>
</dbReference>
<evidence type="ECO:0000313" key="4">
    <source>
        <dbReference type="EMBL" id="CAD1845508.1"/>
    </source>
</evidence>
<dbReference type="GO" id="GO:0005794">
    <property type="term" value="C:Golgi apparatus"/>
    <property type="evidence" value="ECO:0007669"/>
    <property type="project" value="TreeGrafter"/>
</dbReference>
<dbReference type="PANTHER" id="PTHR31469:SF4">
    <property type="entry name" value="O-FUCOSYLTRANSFERASE FAMILY PROTEIN"/>
    <property type="match status" value="1"/>
</dbReference>
<accession>A0A6V7QRE5</accession>
<dbReference type="GO" id="GO:0003723">
    <property type="term" value="F:RNA binding"/>
    <property type="evidence" value="ECO:0007669"/>
    <property type="project" value="UniProtKB-UniRule"/>
</dbReference>
<dbReference type="InterPro" id="IPR055503">
    <property type="entry name" value="DUF7075"/>
</dbReference>
<dbReference type="AlphaFoldDB" id="A0A6V7QRE5"/>
<feature type="compositionally biased region" description="Basic residues" evidence="2">
    <location>
        <begin position="135"/>
        <end position="175"/>
    </location>
</feature>
<evidence type="ECO:0000259" key="3">
    <source>
        <dbReference type="PROSITE" id="PS50102"/>
    </source>
</evidence>
<feature type="region of interest" description="Disordered" evidence="2">
    <location>
        <begin position="110"/>
        <end position="205"/>
    </location>
</feature>
<evidence type="ECO:0000256" key="2">
    <source>
        <dbReference type="SAM" id="MobiDB-lite"/>
    </source>
</evidence>
<evidence type="ECO:0000256" key="1">
    <source>
        <dbReference type="PROSITE-ProRule" id="PRU00176"/>
    </source>
</evidence>
<feature type="region of interest" description="Disordered" evidence="2">
    <location>
        <begin position="281"/>
        <end position="338"/>
    </location>
</feature>
<reference evidence="4" key="1">
    <citation type="submission" date="2020-07" db="EMBL/GenBank/DDBJ databases">
        <authorList>
            <person name="Lin J."/>
        </authorList>
    </citation>
    <scope>NUCLEOTIDE SEQUENCE</scope>
</reference>